<gene>
    <name evidence="3" type="ORF">DLJ59_20950</name>
</gene>
<evidence type="ECO:0000256" key="1">
    <source>
        <dbReference type="SAM" id="MobiDB-lite"/>
    </source>
</evidence>
<protein>
    <submittedName>
        <fullName evidence="3">TIGR04222 domain-containing membrane protein</fullName>
    </submittedName>
</protein>
<reference evidence="3 4" key="1">
    <citation type="submission" date="2018-05" db="EMBL/GenBank/DDBJ databases">
        <title>Micromonospora from Atacama Desert.</title>
        <authorList>
            <person name="Carro L."/>
            <person name="Goodfellow M."/>
            <person name="Klenk H.-P."/>
        </authorList>
    </citation>
    <scope>NUCLEOTIDE SEQUENCE [LARGE SCALE GENOMIC DNA]</scope>
    <source>
        <strain evidence="3 4">LB39</strain>
    </source>
</reference>
<feature type="transmembrane region" description="Helical" evidence="2">
    <location>
        <begin position="19"/>
        <end position="38"/>
    </location>
</feature>
<keyword evidence="4" id="KW-1185">Reference proteome</keyword>
<dbReference type="RefSeq" id="WP_124774324.1">
    <property type="nucleotide sequence ID" value="NZ_QGSZ01000239.1"/>
</dbReference>
<feature type="region of interest" description="Disordered" evidence="1">
    <location>
        <begin position="267"/>
        <end position="309"/>
    </location>
</feature>
<accession>A0A3N9WIG6</accession>
<evidence type="ECO:0000313" key="3">
    <source>
        <dbReference type="EMBL" id="RQX00598.1"/>
    </source>
</evidence>
<feature type="transmembrane region" description="Helical" evidence="2">
    <location>
        <begin position="181"/>
        <end position="198"/>
    </location>
</feature>
<dbReference type="EMBL" id="QGSZ01000239">
    <property type="protein sequence ID" value="RQX00598.1"/>
    <property type="molecule type" value="Genomic_DNA"/>
</dbReference>
<organism evidence="3 4">
    <name type="scientific">Micromonospora inaquosa</name>
    <dbReference type="NCBI Taxonomy" id="2203716"/>
    <lineage>
        <taxon>Bacteria</taxon>
        <taxon>Bacillati</taxon>
        <taxon>Actinomycetota</taxon>
        <taxon>Actinomycetes</taxon>
        <taxon>Micromonosporales</taxon>
        <taxon>Micromonosporaceae</taxon>
        <taxon>Micromonospora</taxon>
    </lineage>
</organism>
<comment type="caution">
    <text evidence="3">The sequence shown here is derived from an EMBL/GenBank/DDBJ whole genome shotgun (WGS) entry which is preliminary data.</text>
</comment>
<evidence type="ECO:0000256" key="2">
    <source>
        <dbReference type="SAM" id="Phobius"/>
    </source>
</evidence>
<proteinExistence type="predicted"/>
<dbReference type="AlphaFoldDB" id="A0A3N9WIG6"/>
<name>A0A3N9WIG6_9ACTN</name>
<keyword evidence="2" id="KW-0812">Transmembrane</keyword>
<dbReference type="InterPro" id="IPR026467">
    <property type="entry name" value="Ser/Gly_Cys_C_dom"/>
</dbReference>
<dbReference type="OrthoDB" id="4475641at2"/>
<dbReference type="Proteomes" id="UP000282312">
    <property type="component" value="Unassembled WGS sequence"/>
</dbReference>
<feature type="compositionally biased region" description="Gly residues" evidence="1">
    <location>
        <begin position="271"/>
        <end position="309"/>
    </location>
</feature>
<feature type="transmembrane region" description="Helical" evidence="2">
    <location>
        <begin position="154"/>
        <end position="175"/>
    </location>
</feature>
<dbReference type="NCBIfam" id="TIGR04222">
    <property type="entry name" value="near_uncomplex"/>
    <property type="match status" value="1"/>
</dbReference>
<keyword evidence="2" id="KW-1133">Transmembrane helix</keyword>
<evidence type="ECO:0000313" key="4">
    <source>
        <dbReference type="Proteomes" id="UP000282312"/>
    </source>
</evidence>
<sequence length="309" mass="31261">MIANAASGDTWGISGPTFLRYYIAAAILVVAIAAYHRVRLAAGSTAAMTADPLGPQQLAYLNGGPRLAVHAALGGLRGSGAIGVRPDRRLTTTGAPPAGLTPLDQAIHWAAHQHARAGDLPRDERVRVALHQIRNGLEQRGLLTDDAQRARARFWATILTTLLGIGVFRLVSGLFNDHPVGYLLLTLVPLLIITLVLRRAPVVTRAGRAALRSVRRAHTHLAPASAPAYATYGAAGAAMGVALYGTASLWALDPGFAEQAEIQRQAAAGSGWTGGSDGSSGGGGDSSGGDGGSSCGGGGGGCGGGGCGG</sequence>
<keyword evidence="2" id="KW-0472">Membrane</keyword>